<dbReference type="Pfam" id="PF12146">
    <property type="entry name" value="Hydrolase_4"/>
    <property type="match status" value="1"/>
</dbReference>
<dbReference type="SUPFAM" id="SSF53474">
    <property type="entry name" value="alpha/beta-Hydrolases"/>
    <property type="match status" value="1"/>
</dbReference>
<keyword evidence="1" id="KW-0732">Signal</keyword>
<dbReference type="AlphaFoldDB" id="A0A6A9US32"/>
<sequence length="212" mass="23209">MALPAPLTGAGPPPAAVVLMCHGGWPRGRMQVRWWYPPVQQNRLLARALERRLAGVGVVTVQVRNRVRGWNEPELPAVEDARRAAAEVRRRWPDVRLVLLGYSMGARTAARLAAEVPAVGLVALAPWWPEDEPGLVGTPTVVVHGARDLVTPPRLSHRMALYLAAHGTPVRRQVLAGCGHLMLRRRRTWQRLATEAVLHLLPGPGKVVGDDG</sequence>
<evidence type="ECO:0000313" key="3">
    <source>
        <dbReference type="EMBL" id="MVA75398.1"/>
    </source>
</evidence>
<proteinExistence type="predicted"/>
<reference evidence="3 4" key="1">
    <citation type="submission" date="2019-12" db="EMBL/GenBank/DDBJ databases">
        <title>Auraticoccus cholistani sp. nov., an actinomycete isolated from soil of Cholistan desert.</title>
        <authorList>
            <person name="Cheema M.T."/>
        </authorList>
    </citation>
    <scope>NUCLEOTIDE SEQUENCE [LARGE SCALE GENOMIC DNA]</scope>
    <source>
        <strain evidence="3 4">F435</strain>
    </source>
</reference>
<comment type="caution">
    <text evidence="3">The sequence shown here is derived from an EMBL/GenBank/DDBJ whole genome shotgun (WGS) entry which is preliminary data.</text>
</comment>
<dbReference type="PANTHER" id="PTHR43037:SF4">
    <property type="entry name" value="PEPTIDASE S9 PROLYL OLIGOPEPTIDASE CATALYTIC DOMAIN-CONTAINING PROTEIN"/>
    <property type="match status" value="1"/>
</dbReference>
<keyword evidence="3" id="KW-0378">Hydrolase</keyword>
<dbReference type="RefSeq" id="WP_156608466.1">
    <property type="nucleotide sequence ID" value="NZ_WPCU01000004.1"/>
</dbReference>
<dbReference type="EMBL" id="WPCU01000004">
    <property type="protein sequence ID" value="MVA75398.1"/>
    <property type="molecule type" value="Genomic_DNA"/>
</dbReference>
<dbReference type="Proteomes" id="UP000435304">
    <property type="component" value="Unassembled WGS sequence"/>
</dbReference>
<keyword evidence="4" id="KW-1185">Reference proteome</keyword>
<dbReference type="InterPro" id="IPR022742">
    <property type="entry name" value="Hydrolase_4"/>
</dbReference>
<feature type="domain" description="Serine aminopeptidase S33" evidence="2">
    <location>
        <begin position="77"/>
        <end position="127"/>
    </location>
</feature>
<evidence type="ECO:0000256" key="1">
    <source>
        <dbReference type="ARBA" id="ARBA00022729"/>
    </source>
</evidence>
<dbReference type="GO" id="GO:0016787">
    <property type="term" value="F:hydrolase activity"/>
    <property type="evidence" value="ECO:0007669"/>
    <property type="project" value="UniProtKB-KW"/>
</dbReference>
<evidence type="ECO:0000259" key="2">
    <source>
        <dbReference type="Pfam" id="PF12146"/>
    </source>
</evidence>
<organism evidence="3 4">
    <name type="scientific">Auraticoccus cholistanensis</name>
    <dbReference type="NCBI Taxonomy" id="2656650"/>
    <lineage>
        <taxon>Bacteria</taxon>
        <taxon>Bacillati</taxon>
        <taxon>Actinomycetota</taxon>
        <taxon>Actinomycetes</taxon>
        <taxon>Propionibacteriales</taxon>
        <taxon>Propionibacteriaceae</taxon>
        <taxon>Auraticoccus</taxon>
    </lineage>
</organism>
<protein>
    <submittedName>
        <fullName evidence="3">Alpha/beta fold hydrolase</fullName>
    </submittedName>
</protein>
<accession>A0A6A9US32</accession>
<evidence type="ECO:0000313" key="4">
    <source>
        <dbReference type="Proteomes" id="UP000435304"/>
    </source>
</evidence>
<dbReference type="Gene3D" id="3.40.50.1820">
    <property type="entry name" value="alpha/beta hydrolase"/>
    <property type="match status" value="1"/>
</dbReference>
<gene>
    <name evidence="3" type="ORF">GC722_05040</name>
</gene>
<dbReference type="InterPro" id="IPR029058">
    <property type="entry name" value="AB_hydrolase_fold"/>
</dbReference>
<dbReference type="PANTHER" id="PTHR43037">
    <property type="entry name" value="UNNAMED PRODUCT-RELATED"/>
    <property type="match status" value="1"/>
</dbReference>
<name>A0A6A9US32_9ACTN</name>
<dbReference type="InterPro" id="IPR050955">
    <property type="entry name" value="Plant_Biomass_Hydrol_Est"/>
</dbReference>